<dbReference type="InterPro" id="IPR029058">
    <property type="entry name" value="AB_hydrolase_fold"/>
</dbReference>
<dbReference type="Pfam" id="PF01738">
    <property type="entry name" value="DLH"/>
    <property type="match status" value="1"/>
</dbReference>
<dbReference type="RefSeq" id="WP_208268579.1">
    <property type="nucleotide sequence ID" value="NZ_BAAAGM010000064.1"/>
</dbReference>
<evidence type="ECO:0000259" key="1">
    <source>
        <dbReference type="Pfam" id="PF01738"/>
    </source>
</evidence>
<name>A0ABS3R1V4_9ACTN</name>
<dbReference type="SUPFAM" id="SSF53474">
    <property type="entry name" value="alpha/beta-Hydrolases"/>
    <property type="match status" value="1"/>
</dbReference>
<dbReference type="Proteomes" id="UP000666915">
    <property type="component" value="Unassembled WGS sequence"/>
</dbReference>
<proteinExistence type="predicted"/>
<dbReference type="EMBL" id="JAGEOK010000013">
    <property type="protein sequence ID" value="MBO2440219.1"/>
    <property type="molecule type" value="Genomic_DNA"/>
</dbReference>
<dbReference type="GO" id="GO:0016787">
    <property type="term" value="F:hydrolase activity"/>
    <property type="evidence" value="ECO:0007669"/>
    <property type="project" value="UniProtKB-KW"/>
</dbReference>
<dbReference type="InterPro" id="IPR002925">
    <property type="entry name" value="Dienelactn_hydro"/>
</dbReference>
<sequence>MGDAEAVAAGVARSLRDGRFAEVEALFAAPLRAVAPAGAVGAAWAAEIARHGPVTSVGDPAAEPLGADLTRVSVPVACERGALTVVMSVDGAGLLNGLRLAPGGAAAWSPPPYADPSAFEEREVTVGSGPLAVPGTLTLPRATGPRPGAVLLAGGGPFDRDATSGPNKPLKDLAWGLATSGVAVLRFDKATYAHPAEVAADPAFTMADEYVPHAVAAVRLLRGDPAVDSGRVFVIGHSMGGKAAPRVAAAEPSVAGMVIMAGDAQPMHEAAVRVTRHLASLDPGPDADAAVAAIIRQAARVADPALSPARPAADLPFGLSAPYWLDMRSYDPVATALAFGKPMLILQGGRDYQVTVEDDLSRWRAALEGRPGVTVRVHAADDHLFFPGTEPSTPAGYDRPQHVDPAVLDDIAAWLNA</sequence>
<gene>
    <name evidence="2" type="ORF">J4557_22070</name>
</gene>
<keyword evidence="3" id="KW-1185">Reference proteome</keyword>
<dbReference type="PANTHER" id="PTHR43265:SF1">
    <property type="entry name" value="ESTERASE ESTD"/>
    <property type="match status" value="1"/>
</dbReference>
<accession>A0ABS3R1V4</accession>
<evidence type="ECO:0000313" key="2">
    <source>
        <dbReference type="EMBL" id="MBO2440219.1"/>
    </source>
</evidence>
<dbReference type="InterPro" id="IPR053145">
    <property type="entry name" value="AB_hydrolase_Est10"/>
</dbReference>
<protein>
    <submittedName>
        <fullName evidence="2">Dienelactone hydrolase family protein</fullName>
    </submittedName>
</protein>
<organism evidence="2 3">
    <name type="scientific">Actinomadura nitritigenes</name>
    <dbReference type="NCBI Taxonomy" id="134602"/>
    <lineage>
        <taxon>Bacteria</taxon>
        <taxon>Bacillati</taxon>
        <taxon>Actinomycetota</taxon>
        <taxon>Actinomycetes</taxon>
        <taxon>Streptosporangiales</taxon>
        <taxon>Thermomonosporaceae</taxon>
        <taxon>Actinomadura</taxon>
    </lineage>
</organism>
<evidence type="ECO:0000313" key="3">
    <source>
        <dbReference type="Proteomes" id="UP000666915"/>
    </source>
</evidence>
<comment type="caution">
    <text evidence="2">The sequence shown here is derived from an EMBL/GenBank/DDBJ whole genome shotgun (WGS) entry which is preliminary data.</text>
</comment>
<feature type="domain" description="Dienelactone hydrolase" evidence="1">
    <location>
        <begin position="207"/>
        <end position="271"/>
    </location>
</feature>
<keyword evidence="2" id="KW-0378">Hydrolase</keyword>
<dbReference type="Gene3D" id="3.40.50.1820">
    <property type="entry name" value="alpha/beta hydrolase"/>
    <property type="match status" value="1"/>
</dbReference>
<dbReference type="PANTHER" id="PTHR43265">
    <property type="entry name" value="ESTERASE ESTD"/>
    <property type="match status" value="1"/>
</dbReference>
<reference evidence="2 3" key="1">
    <citation type="submission" date="2021-03" db="EMBL/GenBank/DDBJ databases">
        <authorList>
            <person name="Kanchanasin P."/>
            <person name="Saeng-In P."/>
            <person name="Phongsopitanun W."/>
            <person name="Yuki M."/>
            <person name="Kudo T."/>
            <person name="Ohkuma M."/>
            <person name="Tanasupawat S."/>
        </authorList>
    </citation>
    <scope>NUCLEOTIDE SEQUENCE [LARGE SCALE GENOMIC DNA]</scope>
    <source>
        <strain evidence="2 3">L46</strain>
    </source>
</reference>